<dbReference type="InterPro" id="IPR020846">
    <property type="entry name" value="MFS_dom"/>
</dbReference>
<keyword evidence="6 8" id="KW-1133">Transmembrane helix</keyword>
<feature type="transmembrane region" description="Helical" evidence="8">
    <location>
        <begin position="166"/>
        <end position="186"/>
    </location>
</feature>
<comment type="similarity">
    <text evidence="2">Belongs to the major facilitator superfamily. EmrB family.</text>
</comment>
<feature type="transmembrane region" description="Helical" evidence="8">
    <location>
        <begin position="78"/>
        <end position="97"/>
    </location>
</feature>
<dbReference type="PRINTS" id="PR01036">
    <property type="entry name" value="TCRTETB"/>
</dbReference>
<dbReference type="AlphaFoldDB" id="A0A6B3SRA4"/>
<evidence type="ECO:0000259" key="9">
    <source>
        <dbReference type="PROSITE" id="PS50850"/>
    </source>
</evidence>
<sequence>MPAAQRSSRLFITLAVMSATLIQVLDTTIVNVALPHMQGELGATSDQISWVLTSYLVSSAIFMPLTGYFSDVLGRKRYLLVCIAGFVAASALCGVAMNVGQIVAFRLLQGVFGAALVPLSQAIMGDAYPPDERGKAMAIWGLGVMVGPVLGPTLGGWLTEIASWRWTFYINVPVGALSWFLASQFVPETERRERRMDWTGLSLLAVGIAGLQYALDRGNQQDWFAGKDIVAATVLGAGGTLAFAWYSLRYPGRALFDIRIFKDRNFGMACLVMAALGLGMYGGMVIQPILLEGLLGYPIVTTGLVMAPRGIATAVSMMVVGRMVGRTDPRYLVATGMMLSAAGSWAMTRYSLDINTFWIIWPAMLQGLGLGLIFVPLSTVAYATLDRARMAEAAGLYSLVRTMGSAVGISVITTLLSRQSQVVWNELGGHVQRYNPALTEYLRSLHLSPTDPKAIALIAAQVAQQAEVTAMLDVFKLITWSFVLMLPLVLVLRRNRRPVDGMAATPQE</sequence>
<evidence type="ECO:0000256" key="4">
    <source>
        <dbReference type="ARBA" id="ARBA00022475"/>
    </source>
</evidence>
<dbReference type="CDD" id="cd17503">
    <property type="entry name" value="MFS_LmrB_MDR_like"/>
    <property type="match status" value="1"/>
</dbReference>
<dbReference type="RefSeq" id="WP_163967005.1">
    <property type="nucleotide sequence ID" value="NZ_JAAIVB010000068.1"/>
</dbReference>
<keyword evidence="7 8" id="KW-0472">Membrane</keyword>
<accession>A0A6B3SRA4</accession>
<dbReference type="Pfam" id="PF07690">
    <property type="entry name" value="MFS_1"/>
    <property type="match status" value="1"/>
</dbReference>
<evidence type="ECO:0000313" key="11">
    <source>
        <dbReference type="Proteomes" id="UP000482155"/>
    </source>
</evidence>
<evidence type="ECO:0000313" key="10">
    <source>
        <dbReference type="EMBL" id="NEX63283.1"/>
    </source>
</evidence>
<comment type="subcellular location">
    <subcellularLocation>
        <location evidence="1">Cell membrane</location>
        <topology evidence="1">Multi-pass membrane protein</topology>
    </subcellularLocation>
</comment>
<dbReference type="Proteomes" id="UP000482155">
    <property type="component" value="Unassembled WGS sequence"/>
</dbReference>
<feature type="transmembrane region" description="Helical" evidence="8">
    <location>
        <begin position="474"/>
        <end position="492"/>
    </location>
</feature>
<name>A0A6B3SRA4_9BURK</name>
<evidence type="ECO:0000256" key="6">
    <source>
        <dbReference type="ARBA" id="ARBA00022989"/>
    </source>
</evidence>
<evidence type="ECO:0000256" key="8">
    <source>
        <dbReference type="SAM" id="Phobius"/>
    </source>
</evidence>
<feature type="transmembrane region" description="Helical" evidence="8">
    <location>
        <begin position="136"/>
        <end position="154"/>
    </location>
</feature>
<keyword evidence="3" id="KW-0813">Transport</keyword>
<dbReference type="InterPro" id="IPR036259">
    <property type="entry name" value="MFS_trans_sf"/>
</dbReference>
<dbReference type="PANTHER" id="PTHR42718">
    <property type="entry name" value="MAJOR FACILITATOR SUPERFAMILY MULTIDRUG TRANSPORTER MFSC"/>
    <property type="match status" value="1"/>
</dbReference>
<dbReference type="Gene3D" id="1.20.1720.10">
    <property type="entry name" value="Multidrug resistance protein D"/>
    <property type="match status" value="1"/>
</dbReference>
<feature type="transmembrane region" description="Helical" evidence="8">
    <location>
        <begin position="229"/>
        <end position="248"/>
    </location>
</feature>
<gene>
    <name evidence="10" type="ORF">G3574_19540</name>
</gene>
<evidence type="ECO:0000256" key="5">
    <source>
        <dbReference type="ARBA" id="ARBA00022692"/>
    </source>
</evidence>
<dbReference type="GO" id="GO:0022857">
    <property type="term" value="F:transmembrane transporter activity"/>
    <property type="evidence" value="ECO:0007669"/>
    <property type="project" value="InterPro"/>
</dbReference>
<dbReference type="GO" id="GO:0005886">
    <property type="term" value="C:plasma membrane"/>
    <property type="evidence" value="ECO:0007669"/>
    <property type="project" value="UniProtKB-SubCell"/>
</dbReference>
<feature type="domain" description="Major facilitator superfamily (MFS) profile" evidence="9">
    <location>
        <begin position="12"/>
        <end position="497"/>
    </location>
</feature>
<feature type="transmembrane region" description="Helical" evidence="8">
    <location>
        <begin position="358"/>
        <end position="382"/>
    </location>
</feature>
<feature type="transmembrane region" description="Helical" evidence="8">
    <location>
        <begin position="296"/>
        <end position="319"/>
    </location>
</feature>
<keyword evidence="11" id="KW-1185">Reference proteome</keyword>
<proteinExistence type="inferred from homology"/>
<evidence type="ECO:0000256" key="3">
    <source>
        <dbReference type="ARBA" id="ARBA00022448"/>
    </source>
</evidence>
<keyword evidence="5 8" id="KW-0812">Transmembrane</keyword>
<dbReference type="SUPFAM" id="SSF103473">
    <property type="entry name" value="MFS general substrate transporter"/>
    <property type="match status" value="1"/>
</dbReference>
<reference evidence="10 11" key="1">
    <citation type="submission" date="2020-02" db="EMBL/GenBank/DDBJ databases">
        <authorList>
            <person name="Kim M.K."/>
        </authorList>
    </citation>
    <scope>NUCLEOTIDE SEQUENCE [LARGE SCALE GENOMIC DNA]</scope>
    <source>
        <strain evidence="10 11">17J57-3</strain>
    </source>
</reference>
<dbReference type="EMBL" id="JAAIVB010000068">
    <property type="protein sequence ID" value="NEX63283.1"/>
    <property type="molecule type" value="Genomic_DNA"/>
</dbReference>
<evidence type="ECO:0000256" key="1">
    <source>
        <dbReference type="ARBA" id="ARBA00004651"/>
    </source>
</evidence>
<dbReference type="Gene3D" id="1.20.1250.20">
    <property type="entry name" value="MFS general substrate transporter like domains"/>
    <property type="match status" value="1"/>
</dbReference>
<protein>
    <submittedName>
        <fullName evidence="10">DHA2 family efflux MFS transporter permease subunit</fullName>
    </submittedName>
</protein>
<dbReference type="PROSITE" id="PS50850">
    <property type="entry name" value="MFS"/>
    <property type="match status" value="1"/>
</dbReference>
<feature type="transmembrane region" description="Helical" evidence="8">
    <location>
        <begin position="198"/>
        <end position="215"/>
    </location>
</feature>
<keyword evidence="4" id="KW-1003">Cell membrane</keyword>
<feature type="transmembrane region" description="Helical" evidence="8">
    <location>
        <begin position="103"/>
        <end position="124"/>
    </location>
</feature>
<feature type="transmembrane region" description="Helical" evidence="8">
    <location>
        <begin position="269"/>
        <end position="290"/>
    </location>
</feature>
<dbReference type="InterPro" id="IPR004638">
    <property type="entry name" value="EmrB-like"/>
</dbReference>
<evidence type="ECO:0000256" key="7">
    <source>
        <dbReference type="ARBA" id="ARBA00023136"/>
    </source>
</evidence>
<feature type="transmembrane region" description="Helical" evidence="8">
    <location>
        <begin position="331"/>
        <end position="352"/>
    </location>
</feature>
<organism evidence="10 11">
    <name type="scientific">Noviherbaspirillum galbum</name>
    <dbReference type="NCBI Taxonomy" id="2709383"/>
    <lineage>
        <taxon>Bacteria</taxon>
        <taxon>Pseudomonadati</taxon>
        <taxon>Pseudomonadota</taxon>
        <taxon>Betaproteobacteria</taxon>
        <taxon>Burkholderiales</taxon>
        <taxon>Oxalobacteraceae</taxon>
        <taxon>Noviherbaspirillum</taxon>
    </lineage>
</organism>
<feature type="transmembrane region" description="Helical" evidence="8">
    <location>
        <begin position="48"/>
        <end position="66"/>
    </location>
</feature>
<evidence type="ECO:0000256" key="2">
    <source>
        <dbReference type="ARBA" id="ARBA00008537"/>
    </source>
</evidence>
<dbReference type="NCBIfam" id="TIGR00711">
    <property type="entry name" value="efflux_EmrB"/>
    <property type="match status" value="1"/>
</dbReference>
<feature type="transmembrane region" description="Helical" evidence="8">
    <location>
        <begin position="394"/>
        <end position="416"/>
    </location>
</feature>
<dbReference type="InterPro" id="IPR011701">
    <property type="entry name" value="MFS"/>
</dbReference>
<dbReference type="PANTHER" id="PTHR42718:SF9">
    <property type="entry name" value="MAJOR FACILITATOR SUPERFAMILY MULTIDRUG TRANSPORTER MFSC"/>
    <property type="match status" value="1"/>
</dbReference>
<comment type="caution">
    <text evidence="10">The sequence shown here is derived from an EMBL/GenBank/DDBJ whole genome shotgun (WGS) entry which is preliminary data.</text>
</comment>